<dbReference type="InterPro" id="IPR000387">
    <property type="entry name" value="Tyr_Pase_dom"/>
</dbReference>
<protein>
    <recommendedName>
        <fullName evidence="2">protein-tyrosine-phosphatase</fullName>
        <ecNumber evidence="2">3.1.3.48</ecNumber>
    </recommendedName>
</protein>
<dbReference type="InterPro" id="IPR020422">
    <property type="entry name" value="TYR_PHOSPHATASE_DUAL_dom"/>
</dbReference>
<feature type="region of interest" description="Disordered" evidence="5">
    <location>
        <begin position="287"/>
        <end position="320"/>
    </location>
</feature>
<keyword evidence="4" id="KW-0904">Protein phosphatase</keyword>
<dbReference type="EMBL" id="HBJA01144100">
    <property type="protein sequence ID" value="CAE0838255.1"/>
    <property type="molecule type" value="Transcribed_RNA"/>
</dbReference>
<evidence type="ECO:0000256" key="3">
    <source>
        <dbReference type="ARBA" id="ARBA00022801"/>
    </source>
</evidence>
<evidence type="ECO:0000256" key="1">
    <source>
        <dbReference type="ARBA" id="ARBA00008601"/>
    </source>
</evidence>
<sequence>MAATFDYHEMMPKGPATDRIKTSKYWNPVRDETLSMNVPNVSDLLPFAVQGNMMCAKDRASLNKAGITHILSLTRQRVPEDIRNDFAYKQIQVSDTPRTEIRHTFEDAFEFIEDARKKNGKVLIHCRAGVSRSSCASIAYLMWHYKMKLKDAYEYVKERRPIAHPNKGFLNQLITYEKYLFGETASQGINMNDLGYTIWERTEHLGLNDPLPPMDLCHLNEKMVSEEFVKRFGRKNEFCTMDAGLGGRMELHMVELYSILDFEWMDPVIRSVLGAYNAQARALIAEQQRKMQPGQARPMPQQMQPQQPQPQQPPPQPPKR</sequence>
<dbReference type="EC" id="3.1.3.48" evidence="2"/>
<dbReference type="GO" id="GO:0004725">
    <property type="term" value="F:protein tyrosine phosphatase activity"/>
    <property type="evidence" value="ECO:0007669"/>
    <property type="project" value="UniProtKB-EC"/>
</dbReference>
<dbReference type="InterPro" id="IPR000340">
    <property type="entry name" value="Dual-sp_phosphatase_cat-dom"/>
</dbReference>
<name>A0A7S4GJ16_9EUGL</name>
<accession>A0A7S4GJ16</accession>
<evidence type="ECO:0000256" key="4">
    <source>
        <dbReference type="ARBA" id="ARBA00022912"/>
    </source>
</evidence>
<dbReference type="PROSITE" id="PS50056">
    <property type="entry name" value="TYR_PHOSPHATASE_2"/>
    <property type="match status" value="1"/>
</dbReference>
<dbReference type="SUPFAM" id="SSF52799">
    <property type="entry name" value="(Phosphotyrosine protein) phosphatases II"/>
    <property type="match status" value="1"/>
</dbReference>
<dbReference type="PANTHER" id="PTHR10159:SF519">
    <property type="entry name" value="DUAL SPECIFICITY PROTEIN PHOSPHATASE MPK3"/>
    <property type="match status" value="1"/>
</dbReference>
<evidence type="ECO:0000259" key="6">
    <source>
        <dbReference type="PROSITE" id="PS50054"/>
    </source>
</evidence>
<proteinExistence type="inferred from homology"/>
<dbReference type="GO" id="GO:0043409">
    <property type="term" value="P:negative regulation of MAPK cascade"/>
    <property type="evidence" value="ECO:0007669"/>
    <property type="project" value="TreeGrafter"/>
</dbReference>
<reference evidence="8" key="1">
    <citation type="submission" date="2021-01" db="EMBL/GenBank/DDBJ databases">
        <authorList>
            <person name="Corre E."/>
            <person name="Pelletier E."/>
            <person name="Niang G."/>
            <person name="Scheremetjew M."/>
            <person name="Finn R."/>
            <person name="Kale V."/>
            <person name="Holt S."/>
            <person name="Cochrane G."/>
            <person name="Meng A."/>
            <person name="Brown T."/>
            <person name="Cohen L."/>
        </authorList>
    </citation>
    <scope>NUCLEOTIDE SEQUENCE</scope>
    <source>
        <strain evidence="8">CCMP1594</strain>
    </source>
</reference>
<evidence type="ECO:0000313" key="8">
    <source>
        <dbReference type="EMBL" id="CAE0838255.1"/>
    </source>
</evidence>
<comment type="similarity">
    <text evidence="1">Belongs to the protein-tyrosine phosphatase family. Non-receptor class dual specificity subfamily.</text>
</comment>
<gene>
    <name evidence="8" type="ORF">EGYM00163_LOCUS49627</name>
</gene>
<evidence type="ECO:0000259" key="7">
    <source>
        <dbReference type="PROSITE" id="PS50056"/>
    </source>
</evidence>
<feature type="compositionally biased region" description="Low complexity" evidence="5">
    <location>
        <begin position="291"/>
        <end position="306"/>
    </location>
</feature>
<keyword evidence="3" id="KW-0378">Hydrolase</keyword>
<evidence type="ECO:0000256" key="5">
    <source>
        <dbReference type="SAM" id="MobiDB-lite"/>
    </source>
</evidence>
<dbReference type="PROSITE" id="PS50054">
    <property type="entry name" value="TYR_PHOSPHATASE_DUAL"/>
    <property type="match status" value="1"/>
</dbReference>
<dbReference type="InterPro" id="IPR029021">
    <property type="entry name" value="Prot-tyrosine_phosphatase-like"/>
</dbReference>
<dbReference type="CDD" id="cd14498">
    <property type="entry name" value="DSP"/>
    <property type="match status" value="1"/>
</dbReference>
<organism evidence="8">
    <name type="scientific">Eutreptiella gymnastica</name>
    <dbReference type="NCBI Taxonomy" id="73025"/>
    <lineage>
        <taxon>Eukaryota</taxon>
        <taxon>Discoba</taxon>
        <taxon>Euglenozoa</taxon>
        <taxon>Euglenida</taxon>
        <taxon>Spirocuta</taxon>
        <taxon>Euglenophyceae</taxon>
        <taxon>Eutreptiales</taxon>
        <taxon>Eutreptiaceae</taxon>
        <taxon>Eutreptiella</taxon>
    </lineage>
</organism>
<dbReference type="InterPro" id="IPR016130">
    <property type="entry name" value="Tyr_Pase_AS"/>
</dbReference>
<dbReference type="AlphaFoldDB" id="A0A7S4GJ16"/>
<dbReference type="Gene3D" id="3.90.190.10">
    <property type="entry name" value="Protein tyrosine phosphatase superfamily"/>
    <property type="match status" value="1"/>
</dbReference>
<dbReference type="Pfam" id="PF00782">
    <property type="entry name" value="DSPc"/>
    <property type="match status" value="1"/>
</dbReference>
<dbReference type="SMART" id="SM00195">
    <property type="entry name" value="DSPc"/>
    <property type="match status" value="1"/>
</dbReference>
<feature type="domain" description="Tyrosine specific protein phosphatases" evidence="7">
    <location>
        <begin position="103"/>
        <end position="161"/>
    </location>
</feature>
<dbReference type="PANTHER" id="PTHR10159">
    <property type="entry name" value="DUAL SPECIFICITY PROTEIN PHOSPHATASE"/>
    <property type="match status" value="1"/>
</dbReference>
<dbReference type="PROSITE" id="PS00383">
    <property type="entry name" value="TYR_PHOSPHATASE_1"/>
    <property type="match status" value="1"/>
</dbReference>
<dbReference type="GO" id="GO:0005737">
    <property type="term" value="C:cytoplasm"/>
    <property type="evidence" value="ECO:0007669"/>
    <property type="project" value="TreeGrafter"/>
</dbReference>
<feature type="compositionally biased region" description="Pro residues" evidence="5">
    <location>
        <begin position="307"/>
        <end position="320"/>
    </location>
</feature>
<feature type="domain" description="Tyrosine-protein phosphatase" evidence="6">
    <location>
        <begin position="40"/>
        <end position="182"/>
    </location>
</feature>
<evidence type="ECO:0000256" key="2">
    <source>
        <dbReference type="ARBA" id="ARBA00013064"/>
    </source>
</evidence>